<dbReference type="EMBL" id="LR797042">
    <property type="protein sequence ID" value="CAB4183392.1"/>
    <property type="molecule type" value="Genomic_DNA"/>
</dbReference>
<evidence type="ECO:0000313" key="3">
    <source>
        <dbReference type="EMBL" id="CAB5228437.1"/>
    </source>
</evidence>
<proteinExistence type="predicted"/>
<gene>
    <name evidence="1" type="ORF">UFOVP1084_55</name>
    <name evidence="2" type="ORF">UFOVP1328_23</name>
    <name evidence="3" type="ORF">UFOVP1532_54</name>
</gene>
<name>A0A6J5RPC2_9CAUD</name>
<sequence length="64" mass="7349">MSDFLRQWDRAIAMALADGKKEGRVWSFERTTADPFPMGRMVARTMHPSFMAANPPKHNPERDS</sequence>
<reference evidence="2" key="1">
    <citation type="submission" date="2020-05" db="EMBL/GenBank/DDBJ databases">
        <authorList>
            <person name="Chiriac C."/>
            <person name="Salcher M."/>
            <person name="Ghai R."/>
            <person name="Kavagutti S V."/>
        </authorList>
    </citation>
    <scope>NUCLEOTIDE SEQUENCE</scope>
</reference>
<protein>
    <submittedName>
        <fullName evidence="2">Uncharacterized protein</fullName>
    </submittedName>
</protein>
<organism evidence="2">
    <name type="scientific">uncultured Caudovirales phage</name>
    <dbReference type="NCBI Taxonomy" id="2100421"/>
    <lineage>
        <taxon>Viruses</taxon>
        <taxon>Duplodnaviria</taxon>
        <taxon>Heunggongvirae</taxon>
        <taxon>Uroviricota</taxon>
        <taxon>Caudoviricetes</taxon>
        <taxon>Peduoviridae</taxon>
        <taxon>Maltschvirus</taxon>
        <taxon>Maltschvirus maltsch</taxon>
    </lineage>
</organism>
<evidence type="ECO:0000313" key="1">
    <source>
        <dbReference type="EMBL" id="CAB4183392.1"/>
    </source>
</evidence>
<dbReference type="EMBL" id="LR797278">
    <property type="protein sequence ID" value="CAB4199183.1"/>
    <property type="molecule type" value="Genomic_DNA"/>
</dbReference>
<evidence type="ECO:0000313" key="2">
    <source>
        <dbReference type="EMBL" id="CAB4199183.1"/>
    </source>
</evidence>
<accession>A0A6J5RPC2</accession>
<dbReference type="EMBL" id="LR798385">
    <property type="protein sequence ID" value="CAB5228437.1"/>
    <property type="molecule type" value="Genomic_DNA"/>
</dbReference>